<feature type="compositionally biased region" description="Low complexity" evidence="1">
    <location>
        <begin position="406"/>
        <end position="419"/>
    </location>
</feature>
<comment type="caution">
    <text evidence="2">The sequence shown here is derived from an EMBL/GenBank/DDBJ whole genome shotgun (WGS) entry which is preliminary data.</text>
</comment>
<reference evidence="2 3" key="1">
    <citation type="submission" date="2024-01" db="EMBL/GenBank/DDBJ databases">
        <title>A draft genome for the cacao thread blight pathogen Marasmiellus scandens.</title>
        <authorList>
            <person name="Baruah I.K."/>
            <person name="Leung J."/>
            <person name="Bukari Y."/>
            <person name="Amoako-Attah I."/>
            <person name="Meinhardt L.W."/>
            <person name="Bailey B.A."/>
            <person name="Cohen S.P."/>
        </authorList>
    </citation>
    <scope>NUCLEOTIDE SEQUENCE [LARGE SCALE GENOMIC DNA]</scope>
    <source>
        <strain evidence="2 3">GH-19</strain>
    </source>
</reference>
<feature type="compositionally biased region" description="Acidic residues" evidence="1">
    <location>
        <begin position="486"/>
        <end position="495"/>
    </location>
</feature>
<feature type="region of interest" description="Disordered" evidence="1">
    <location>
        <begin position="1"/>
        <end position="22"/>
    </location>
</feature>
<evidence type="ECO:0000256" key="1">
    <source>
        <dbReference type="SAM" id="MobiDB-lite"/>
    </source>
</evidence>
<organism evidence="2 3">
    <name type="scientific">Marasmiellus scandens</name>
    <dbReference type="NCBI Taxonomy" id="2682957"/>
    <lineage>
        <taxon>Eukaryota</taxon>
        <taxon>Fungi</taxon>
        <taxon>Dikarya</taxon>
        <taxon>Basidiomycota</taxon>
        <taxon>Agaricomycotina</taxon>
        <taxon>Agaricomycetes</taxon>
        <taxon>Agaricomycetidae</taxon>
        <taxon>Agaricales</taxon>
        <taxon>Marasmiineae</taxon>
        <taxon>Omphalotaceae</taxon>
        <taxon>Marasmiellus</taxon>
    </lineage>
</organism>
<evidence type="ECO:0000313" key="3">
    <source>
        <dbReference type="Proteomes" id="UP001498398"/>
    </source>
</evidence>
<name>A0ABR1JC54_9AGAR</name>
<dbReference type="Proteomes" id="UP001498398">
    <property type="component" value="Unassembled WGS sequence"/>
</dbReference>
<dbReference type="EMBL" id="JBANRG010000028">
    <property type="protein sequence ID" value="KAK7452779.1"/>
    <property type="molecule type" value="Genomic_DNA"/>
</dbReference>
<feature type="compositionally biased region" description="Acidic residues" evidence="1">
    <location>
        <begin position="502"/>
        <end position="543"/>
    </location>
</feature>
<feature type="region of interest" description="Disordered" evidence="1">
    <location>
        <begin position="89"/>
        <end position="138"/>
    </location>
</feature>
<proteinExistence type="predicted"/>
<evidence type="ECO:0000313" key="2">
    <source>
        <dbReference type="EMBL" id="KAK7452779.1"/>
    </source>
</evidence>
<feature type="compositionally biased region" description="Polar residues" evidence="1">
    <location>
        <begin position="1"/>
        <end position="12"/>
    </location>
</feature>
<protein>
    <submittedName>
        <fullName evidence="2">Uncharacterized protein</fullName>
    </submittedName>
</protein>
<gene>
    <name evidence="2" type="ORF">VKT23_012182</name>
</gene>
<feature type="region of interest" description="Disordered" evidence="1">
    <location>
        <begin position="450"/>
        <end position="543"/>
    </location>
</feature>
<accession>A0ABR1JC54</accession>
<keyword evidence="3" id="KW-1185">Reference proteome</keyword>
<sequence>MSFQNSTTSVHGPSTFAPTTTMTNATHDCNEIAGGGFVGKRDVTSIQSLLNPMDRVSSIDIRFADWVSNLAPAHQHSYPTYHSAFSDSFESGSDSGSSRSNRPSSLFSASDSSSPSPCTSPELGNGSQRRASSVPAAETNKISIEDCQTLGFTGASFLVEKMYGPSMERHTVLLSTLTTMITSIFERTLFGSQEAFLALFYVNRVFSANAVPVIEAFKNSQLKLDGQVQVRLRSLVPVQMAMLLVRLYILCLILAAEWADDYDISWFVESWCRLMHIDFHLYKKSSLQLQFVLDHNVHIGSTEWFSWLDHLSNRFSDVPIVEGCFPDGAKPTPFRDLVNRVIGRSASHLSKFSLPIPKSAPESNLNSDNLKKTTPRLDQLERLLLFLTCALPDAMTDPRAFVSKASPNKNQSQSQNQSNGGWYGVYAVTYGDRRYDAGVVDGGSVIELGETEGEEDVEASPPRQLPPRSRFGTPAPAAFLRRTFTVDEEEEDGEEVQSRGGDEEDMEMDEFDDHDDEDEDGDYMQTDSDDSECEDDDDLDAVYDNDDDMQMEIEELEAEASMYPDGSEQIPRDHGTPQPELSAISQQTQQHPLAHLLVDPFSNSASSPSSSFDYDFAGSFQFPAQMFAGSGRLDLDFDYRCRNGGFGYTNAGAMDLPALSMGDSEGLPLDMLICMSPSP</sequence>
<feature type="region of interest" description="Disordered" evidence="1">
    <location>
        <begin position="401"/>
        <end position="422"/>
    </location>
</feature>
<feature type="compositionally biased region" description="Low complexity" evidence="1">
    <location>
        <begin position="89"/>
        <end position="121"/>
    </location>
</feature>